<sequence>MVMVLNRDTLNALSRSFRALVLEAREGYQPLWPRIAAEVPSETRANYYAWLESLPEVRRWVGERQVQNLAAQTYAIENERFEMTVAVARDDIEDDQIGLYTPLFRQLGIKAAEHDDKLIFNLLKEGFTAKAYDGKPFFANDHKIGRRTFSNRGNVPLTRENFRQALARMRSLTTDDGSPLGFFYRKPIYLVVGPALEATALEIVGVQTLPTGGANPDYQAAEILLSPWLVDSAEPYWFLIDGAQALKPFVLQRRSRPEWVVRDDPETAEEVFARDVIVYGLRERKAAGYLFWQLAYGSTGG</sequence>
<dbReference type="AlphaFoldDB" id="A0A7C5VH84"/>
<feature type="domain" description="Bacteriophage Mu GpT" evidence="1">
    <location>
        <begin position="156"/>
        <end position="229"/>
    </location>
</feature>
<dbReference type="Pfam" id="PF10124">
    <property type="entry name" value="Mu-like_gpT"/>
    <property type="match status" value="3"/>
</dbReference>
<proteinExistence type="predicted"/>
<gene>
    <name evidence="2" type="ORF">ENM28_01890</name>
</gene>
<feature type="domain" description="Bacteriophage Mu GpT" evidence="1">
    <location>
        <begin position="232"/>
        <end position="298"/>
    </location>
</feature>
<organism evidence="2">
    <name type="scientific">Thermus caliditerrae</name>
    <dbReference type="NCBI Taxonomy" id="1330700"/>
    <lineage>
        <taxon>Bacteria</taxon>
        <taxon>Thermotogati</taxon>
        <taxon>Deinococcota</taxon>
        <taxon>Deinococci</taxon>
        <taxon>Thermales</taxon>
        <taxon>Thermaceae</taxon>
        <taxon>Thermus</taxon>
    </lineage>
</organism>
<feature type="domain" description="Bacteriophage Mu GpT" evidence="1">
    <location>
        <begin position="10"/>
        <end position="144"/>
    </location>
</feature>
<evidence type="ECO:0000259" key="1">
    <source>
        <dbReference type="Pfam" id="PF10124"/>
    </source>
</evidence>
<name>A0A7C5VH84_9DEIN</name>
<protein>
    <submittedName>
        <fullName evidence="2">Head protein</fullName>
    </submittedName>
</protein>
<comment type="caution">
    <text evidence="2">The sequence shown here is derived from an EMBL/GenBank/DDBJ whole genome shotgun (WGS) entry which is preliminary data.</text>
</comment>
<accession>A0A7C5VH84</accession>
<dbReference type="InterPro" id="IPR018774">
    <property type="entry name" value="Phage_Mu_GpT"/>
</dbReference>
<dbReference type="EMBL" id="DRXE01000071">
    <property type="protein sequence ID" value="HHM67471.1"/>
    <property type="molecule type" value="Genomic_DNA"/>
</dbReference>
<reference evidence="2" key="1">
    <citation type="journal article" date="2020" name="mSystems">
        <title>Genome- and Community-Level Interaction Insights into Carbon Utilization and Element Cycling Functions of Hydrothermarchaeota in Hydrothermal Sediment.</title>
        <authorList>
            <person name="Zhou Z."/>
            <person name="Liu Y."/>
            <person name="Xu W."/>
            <person name="Pan J."/>
            <person name="Luo Z.H."/>
            <person name="Li M."/>
        </authorList>
    </citation>
    <scope>NUCLEOTIDE SEQUENCE [LARGE SCALE GENOMIC DNA]</scope>
    <source>
        <strain evidence="2">SpSt-1071</strain>
    </source>
</reference>
<evidence type="ECO:0000313" key="2">
    <source>
        <dbReference type="EMBL" id="HHM67471.1"/>
    </source>
</evidence>